<dbReference type="PANTHER" id="PTHR33639">
    <property type="entry name" value="THIOL-DISULFIDE OXIDOREDUCTASE DCC"/>
    <property type="match status" value="1"/>
</dbReference>
<dbReference type="Pfam" id="PF04134">
    <property type="entry name" value="DCC1-like"/>
    <property type="match status" value="1"/>
</dbReference>
<protein>
    <submittedName>
        <fullName evidence="1">DCC1-like thiol-disulfide oxidoreductase family protein</fullName>
    </submittedName>
</protein>
<proteinExistence type="predicted"/>
<dbReference type="Proteomes" id="UP001163726">
    <property type="component" value="Chromosome"/>
</dbReference>
<gene>
    <name evidence="1" type="ORF">OLW01_06155</name>
</gene>
<dbReference type="RefSeq" id="WP_268075853.1">
    <property type="nucleotide sequence ID" value="NZ_CP109965.1"/>
</dbReference>
<organism evidence="1 2">
    <name type="scientific">Catenovulum adriaticum</name>
    <dbReference type="NCBI Taxonomy" id="2984846"/>
    <lineage>
        <taxon>Bacteria</taxon>
        <taxon>Pseudomonadati</taxon>
        <taxon>Pseudomonadota</taxon>
        <taxon>Gammaproteobacteria</taxon>
        <taxon>Alteromonadales</taxon>
        <taxon>Alteromonadaceae</taxon>
        <taxon>Catenovulum</taxon>
    </lineage>
</organism>
<dbReference type="InterPro" id="IPR052927">
    <property type="entry name" value="DCC_oxidoreductase"/>
</dbReference>
<keyword evidence="2" id="KW-1185">Reference proteome</keyword>
<evidence type="ECO:0000313" key="2">
    <source>
        <dbReference type="Proteomes" id="UP001163726"/>
    </source>
</evidence>
<dbReference type="InterPro" id="IPR007263">
    <property type="entry name" value="DCC1-like"/>
</dbReference>
<sequence>MDNHYIIIFDGVCNFCHGAVNFIIKRDYANQFVFAPMQSPAAQRLMAEYKLADAGCDSFILIKKGHCYLRTHAAIEVTKDLSGAWYLLSVFKVVPAVIRDYFYRLLASNRYKWFGKKDRCLMPDEKLDSKFLWSEASLYKL</sequence>
<dbReference type="EMBL" id="CP109965">
    <property type="protein sequence ID" value="WAJ71377.1"/>
    <property type="molecule type" value="Genomic_DNA"/>
</dbReference>
<evidence type="ECO:0000313" key="1">
    <source>
        <dbReference type="EMBL" id="WAJ71377.1"/>
    </source>
</evidence>
<name>A0ABY7AP81_9ALTE</name>
<dbReference type="PANTHER" id="PTHR33639:SF2">
    <property type="entry name" value="DUF393 DOMAIN-CONTAINING PROTEIN"/>
    <property type="match status" value="1"/>
</dbReference>
<reference evidence="1" key="1">
    <citation type="submission" date="2022-10" db="EMBL/GenBank/DDBJ databases">
        <title>Catenovulum adriacola sp. nov. isolated in the Harbour of Susak.</title>
        <authorList>
            <person name="Schoch T."/>
            <person name="Reich S.J."/>
            <person name="Stoeferle S."/>
            <person name="Flaiz M."/>
            <person name="Kazda M."/>
            <person name="Riedel C.U."/>
            <person name="Duerre P."/>
        </authorList>
    </citation>
    <scope>NUCLEOTIDE SEQUENCE</scope>
    <source>
        <strain evidence="1">TS8</strain>
    </source>
</reference>
<accession>A0ABY7AP81</accession>